<dbReference type="AlphaFoldDB" id="A0A9P9AGC9"/>
<proteinExistence type="predicted"/>
<dbReference type="EMBL" id="JAGPYM010000101">
    <property type="protein sequence ID" value="KAH6867463.1"/>
    <property type="molecule type" value="Genomic_DNA"/>
</dbReference>
<organism evidence="1 2">
    <name type="scientific">Thelonectria olida</name>
    <dbReference type="NCBI Taxonomy" id="1576542"/>
    <lineage>
        <taxon>Eukaryota</taxon>
        <taxon>Fungi</taxon>
        <taxon>Dikarya</taxon>
        <taxon>Ascomycota</taxon>
        <taxon>Pezizomycotina</taxon>
        <taxon>Sordariomycetes</taxon>
        <taxon>Hypocreomycetidae</taxon>
        <taxon>Hypocreales</taxon>
        <taxon>Nectriaceae</taxon>
        <taxon>Thelonectria</taxon>
    </lineage>
</organism>
<sequence length="121" mass="12579">MDPSSITGVVLSLTVSCGKAAAGLNSLKEIWDVSSLGLTSLAAECATLGATLSVLEGTLSRQPPSRSSDEANLVLFGENGTVTEAPHNSIRCCFMTISELNDEIAEIQKHTITNGTLSVRG</sequence>
<protein>
    <submittedName>
        <fullName evidence="1">Uncharacterized protein</fullName>
    </submittedName>
</protein>
<dbReference type="Proteomes" id="UP000777438">
    <property type="component" value="Unassembled WGS sequence"/>
</dbReference>
<keyword evidence="2" id="KW-1185">Reference proteome</keyword>
<evidence type="ECO:0000313" key="1">
    <source>
        <dbReference type="EMBL" id="KAH6867463.1"/>
    </source>
</evidence>
<comment type="caution">
    <text evidence="1">The sequence shown here is derived from an EMBL/GenBank/DDBJ whole genome shotgun (WGS) entry which is preliminary data.</text>
</comment>
<accession>A0A9P9AGC9</accession>
<reference evidence="1 2" key="1">
    <citation type="journal article" date="2021" name="Nat. Commun.">
        <title>Genetic determinants of endophytism in the Arabidopsis root mycobiome.</title>
        <authorList>
            <person name="Mesny F."/>
            <person name="Miyauchi S."/>
            <person name="Thiergart T."/>
            <person name="Pickel B."/>
            <person name="Atanasova L."/>
            <person name="Karlsson M."/>
            <person name="Huettel B."/>
            <person name="Barry K.W."/>
            <person name="Haridas S."/>
            <person name="Chen C."/>
            <person name="Bauer D."/>
            <person name="Andreopoulos W."/>
            <person name="Pangilinan J."/>
            <person name="LaButti K."/>
            <person name="Riley R."/>
            <person name="Lipzen A."/>
            <person name="Clum A."/>
            <person name="Drula E."/>
            <person name="Henrissat B."/>
            <person name="Kohler A."/>
            <person name="Grigoriev I.V."/>
            <person name="Martin F.M."/>
            <person name="Hacquard S."/>
        </authorList>
    </citation>
    <scope>NUCLEOTIDE SEQUENCE [LARGE SCALE GENOMIC DNA]</scope>
    <source>
        <strain evidence="1 2">MPI-CAGE-CH-0241</strain>
    </source>
</reference>
<gene>
    <name evidence="1" type="ORF">B0T10DRAFT_467844</name>
</gene>
<name>A0A9P9AGC9_9HYPO</name>
<evidence type="ECO:0000313" key="2">
    <source>
        <dbReference type="Proteomes" id="UP000777438"/>
    </source>
</evidence>
<dbReference type="OrthoDB" id="10444348at2759"/>